<dbReference type="EMBL" id="JAYMYQ010000006">
    <property type="protein sequence ID" value="KAK7323699.1"/>
    <property type="molecule type" value="Genomic_DNA"/>
</dbReference>
<reference evidence="2 3" key="1">
    <citation type="submission" date="2024-01" db="EMBL/GenBank/DDBJ databases">
        <title>The genomes of 5 underutilized Papilionoideae crops provide insights into root nodulation and disease resistanc.</title>
        <authorList>
            <person name="Jiang F."/>
        </authorList>
    </citation>
    <scope>NUCLEOTIDE SEQUENCE [LARGE SCALE GENOMIC DNA]</scope>
    <source>
        <strain evidence="2">LVBAO_FW01</strain>
        <tissue evidence="2">Leaves</tissue>
    </source>
</reference>
<feature type="region of interest" description="Disordered" evidence="1">
    <location>
        <begin position="21"/>
        <end position="54"/>
    </location>
</feature>
<protein>
    <submittedName>
        <fullName evidence="2">Uncharacterized protein</fullName>
    </submittedName>
</protein>
<feature type="region of interest" description="Disordered" evidence="1">
    <location>
        <begin position="204"/>
        <end position="223"/>
    </location>
</feature>
<accession>A0AAN9KUB0</accession>
<proteinExistence type="predicted"/>
<evidence type="ECO:0000313" key="2">
    <source>
        <dbReference type="EMBL" id="KAK7323699.1"/>
    </source>
</evidence>
<organism evidence="2 3">
    <name type="scientific">Canavalia gladiata</name>
    <name type="common">Sword bean</name>
    <name type="synonym">Dolichos gladiatus</name>
    <dbReference type="NCBI Taxonomy" id="3824"/>
    <lineage>
        <taxon>Eukaryota</taxon>
        <taxon>Viridiplantae</taxon>
        <taxon>Streptophyta</taxon>
        <taxon>Embryophyta</taxon>
        <taxon>Tracheophyta</taxon>
        <taxon>Spermatophyta</taxon>
        <taxon>Magnoliopsida</taxon>
        <taxon>eudicotyledons</taxon>
        <taxon>Gunneridae</taxon>
        <taxon>Pentapetalae</taxon>
        <taxon>rosids</taxon>
        <taxon>fabids</taxon>
        <taxon>Fabales</taxon>
        <taxon>Fabaceae</taxon>
        <taxon>Papilionoideae</taxon>
        <taxon>50 kb inversion clade</taxon>
        <taxon>NPAAA clade</taxon>
        <taxon>indigoferoid/millettioid clade</taxon>
        <taxon>Phaseoleae</taxon>
        <taxon>Canavalia</taxon>
    </lineage>
</organism>
<dbReference type="AlphaFoldDB" id="A0AAN9KUB0"/>
<feature type="compositionally biased region" description="Basic and acidic residues" evidence="1">
    <location>
        <begin position="21"/>
        <end position="36"/>
    </location>
</feature>
<keyword evidence="3" id="KW-1185">Reference proteome</keyword>
<sequence>MQGEEWREGSIRGSSCEALRRGYKKEDSRIHGRRDLVLASPAREKNKKADHRRERGAVPETLRMQRRLTAFSRNSSRISFTYVSPPLRCRRKNRTSVHGVLAKLSCLGVSRANATQCSIHNHRSHSKVRLALNNGSPILSYMGCRIRSLSMQCGGHPRPGEIMPLDDAAGGYTCTTNVGVTTKALGKCDWNRTKVTPLIRQPCKAMEKGGPPRHGESFRGNDD</sequence>
<feature type="compositionally biased region" description="Basic and acidic residues" evidence="1">
    <location>
        <begin position="213"/>
        <end position="223"/>
    </location>
</feature>
<dbReference type="Proteomes" id="UP001367508">
    <property type="component" value="Unassembled WGS sequence"/>
</dbReference>
<gene>
    <name evidence="2" type="ORF">VNO77_27187</name>
</gene>
<evidence type="ECO:0000256" key="1">
    <source>
        <dbReference type="SAM" id="MobiDB-lite"/>
    </source>
</evidence>
<evidence type="ECO:0000313" key="3">
    <source>
        <dbReference type="Proteomes" id="UP001367508"/>
    </source>
</evidence>
<name>A0AAN9KUB0_CANGL</name>
<comment type="caution">
    <text evidence="2">The sequence shown here is derived from an EMBL/GenBank/DDBJ whole genome shotgun (WGS) entry which is preliminary data.</text>
</comment>